<name>A0ABT6N430_9SPHN</name>
<organism evidence="4 5">
    <name type="scientific">Sphingomonas oryzagri</name>
    <dbReference type="NCBI Taxonomy" id="3042314"/>
    <lineage>
        <taxon>Bacteria</taxon>
        <taxon>Pseudomonadati</taxon>
        <taxon>Pseudomonadota</taxon>
        <taxon>Alphaproteobacteria</taxon>
        <taxon>Sphingomonadales</taxon>
        <taxon>Sphingomonadaceae</taxon>
        <taxon>Sphingomonas</taxon>
    </lineage>
</organism>
<evidence type="ECO:0000313" key="5">
    <source>
        <dbReference type="Proteomes" id="UP001160625"/>
    </source>
</evidence>
<dbReference type="PANTHER" id="PTHR30466">
    <property type="entry name" value="FLAVIN REDUCTASE"/>
    <property type="match status" value="1"/>
</dbReference>
<reference evidence="4" key="1">
    <citation type="submission" date="2023-04" db="EMBL/GenBank/DDBJ databases">
        <title>Sphingomonas sp. MAHUQ-71 isolated from rice field.</title>
        <authorList>
            <person name="Huq M.A."/>
        </authorList>
    </citation>
    <scope>NUCLEOTIDE SEQUENCE</scope>
    <source>
        <strain evidence="4">MAHUQ-71</strain>
    </source>
</reference>
<dbReference type="Proteomes" id="UP001160625">
    <property type="component" value="Unassembled WGS sequence"/>
</dbReference>
<keyword evidence="2 4" id="KW-0560">Oxidoreductase</keyword>
<evidence type="ECO:0000313" key="4">
    <source>
        <dbReference type="EMBL" id="MDH7639126.1"/>
    </source>
</evidence>
<comment type="caution">
    <text evidence="4">The sequence shown here is derived from an EMBL/GenBank/DDBJ whole genome shotgun (WGS) entry which is preliminary data.</text>
</comment>
<dbReference type="InterPro" id="IPR012349">
    <property type="entry name" value="Split_barrel_FMN-bd"/>
</dbReference>
<protein>
    <submittedName>
        <fullName evidence="4">Flavin reductase family protein</fullName>
        <ecNumber evidence="4">1.-.-.-</ecNumber>
    </submittedName>
</protein>
<dbReference type="RefSeq" id="WP_281044391.1">
    <property type="nucleotide sequence ID" value="NZ_JARYGZ010000001.1"/>
</dbReference>
<accession>A0ABT6N430</accession>
<dbReference type="EMBL" id="JARYGZ010000001">
    <property type="protein sequence ID" value="MDH7639126.1"/>
    <property type="molecule type" value="Genomic_DNA"/>
</dbReference>
<proteinExistence type="inferred from homology"/>
<dbReference type="InterPro" id="IPR002563">
    <property type="entry name" value="Flavin_Rdtase-like_dom"/>
</dbReference>
<sequence length="169" mass="17428">MDISPIDGALFRRAMASFASGVTVVTTFTEDGTVAGLTASAFSSLSLDPPLVLVCPALTSRTLPHILARRQFAIHILADGQSGLATTFARSGADLSGIGWTRSLLGNPLLEGAACIIECSLWANHDGGDHAILVGQVQAIDLPEPAAGTLLYHRGALTDLPAPALGADR</sequence>
<keyword evidence="5" id="KW-1185">Reference proteome</keyword>
<dbReference type="SUPFAM" id="SSF50475">
    <property type="entry name" value="FMN-binding split barrel"/>
    <property type="match status" value="1"/>
</dbReference>
<comment type="similarity">
    <text evidence="1">Belongs to the non-flavoprotein flavin reductase family.</text>
</comment>
<evidence type="ECO:0000256" key="1">
    <source>
        <dbReference type="ARBA" id="ARBA00008898"/>
    </source>
</evidence>
<dbReference type="PANTHER" id="PTHR30466:SF11">
    <property type="entry name" value="FLAVIN-DEPENDENT MONOOXYGENASE, REDUCTASE SUBUNIT HSAB"/>
    <property type="match status" value="1"/>
</dbReference>
<dbReference type="InterPro" id="IPR050268">
    <property type="entry name" value="NADH-dep_flavin_reductase"/>
</dbReference>
<dbReference type="Pfam" id="PF01613">
    <property type="entry name" value="Flavin_Reduct"/>
    <property type="match status" value="1"/>
</dbReference>
<evidence type="ECO:0000259" key="3">
    <source>
        <dbReference type="SMART" id="SM00903"/>
    </source>
</evidence>
<evidence type="ECO:0000256" key="2">
    <source>
        <dbReference type="ARBA" id="ARBA00023002"/>
    </source>
</evidence>
<dbReference type="Gene3D" id="2.30.110.10">
    <property type="entry name" value="Electron Transport, Fmn-binding Protein, Chain A"/>
    <property type="match status" value="1"/>
</dbReference>
<dbReference type="SMART" id="SM00903">
    <property type="entry name" value="Flavin_Reduct"/>
    <property type="match status" value="1"/>
</dbReference>
<dbReference type="EC" id="1.-.-.-" evidence="4"/>
<gene>
    <name evidence="4" type="ORF">QGN17_10325</name>
</gene>
<dbReference type="GO" id="GO:0016491">
    <property type="term" value="F:oxidoreductase activity"/>
    <property type="evidence" value="ECO:0007669"/>
    <property type="project" value="UniProtKB-KW"/>
</dbReference>
<feature type="domain" description="Flavin reductase like" evidence="3">
    <location>
        <begin position="15"/>
        <end position="159"/>
    </location>
</feature>